<comment type="caution">
    <text evidence="1">The sequence shown here is derived from an EMBL/GenBank/DDBJ whole genome shotgun (WGS) entry which is preliminary data.</text>
</comment>
<accession>A0A919C347</accession>
<gene>
    <name evidence="1" type="ORF">GCM10018980_25750</name>
</gene>
<keyword evidence="2" id="KW-1185">Reference proteome</keyword>
<dbReference type="EMBL" id="BNBF01000006">
    <property type="protein sequence ID" value="GHG46642.1"/>
    <property type="molecule type" value="Genomic_DNA"/>
</dbReference>
<evidence type="ECO:0008006" key="3">
    <source>
        <dbReference type="Google" id="ProtNLM"/>
    </source>
</evidence>
<organism evidence="1 2">
    <name type="scientific">Streptomyces capoamus</name>
    <dbReference type="NCBI Taxonomy" id="68183"/>
    <lineage>
        <taxon>Bacteria</taxon>
        <taxon>Bacillati</taxon>
        <taxon>Actinomycetota</taxon>
        <taxon>Actinomycetes</taxon>
        <taxon>Kitasatosporales</taxon>
        <taxon>Streptomycetaceae</taxon>
        <taxon>Streptomyces</taxon>
    </lineage>
</organism>
<evidence type="ECO:0000313" key="2">
    <source>
        <dbReference type="Proteomes" id="UP000619355"/>
    </source>
</evidence>
<proteinExistence type="predicted"/>
<name>A0A919C347_9ACTN</name>
<sequence length="75" mass="8126">MSTVITREQAAANARRILDRARARRDSLPIREAAEQAAVGSFRSADEIELTLRRLRRAALAEQATAPTAPAARAA</sequence>
<protein>
    <recommendedName>
        <fullName evidence="3">Antitoxin VbhA domain-containing protein</fullName>
    </recommendedName>
</protein>
<dbReference type="RefSeq" id="WP_189981143.1">
    <property type="nucleotide sequence ID" value="NZ_BNBF01000006.1"/>
</dbReference>
<dbReference type="AlphaFoldDB" id="A0A919C347"/>
<evidence type="ECO:0000313" key="1">
    <source>
        <dbReference type="EMBL" id="GHG46642.1"/>
    </source>
</evidence>
<reference evidence="2" key="1">
    <citation type="journal article" date="2019" name="Int. J. Syst. Evol. Microbiol.">
        <title>The Global Catalogue of Microorganisms (GCM) 10K type strain sequencing project: providing services to taxonomists for standard genome sequencing and annotation.</title>
        <authorList>
            <consortium name="The Broad Institute Genomics Platform"/>
            <consortium name="The Broad Institute Genome Sequencing Center for Infectious Disease"/>
            <person name="Wu L."/>
            <person name="Ma J."/>
        </authorList>
    </citation>
    <scope>NUCLEOTIDE SEQUENCE [LARGE SCALE GENOMIC DNA]</scope>
    <source>
        <strain evidence="2">JCM 4253</strain>
    </source>
</reference>
<dbReference type="Proteomes" id="UP000619355">
    <property type="component" value="Unassembled WGS sequence"/>
</dbReference>